<evidence type="ECO:0000259" key="3">
    <source>
        <dbReference type="Pfam" id="PF12671"/>
    </source>
</evidence>
<gene>
    <name evidence="4" type="ORF">PBV87_09035</name>
</gene>
<evidence type="ECO:0000313" key="4">
    <source>
        <dbReference type="EMBL" id="MDA3731618.1"/>
    </source>
</evidence>
<dbReference type="AlphaFoldDB" id="A0AA42DME0"/>
<dbReference type="EMBL" id="JAQIFT010000040">
    <property type="protein sequence ID" value="MDA3731618.1"/>
    <property type="molecule type" value="Genomic_DNA"/>
</dbReference>
<proteinExistence type="predicted"/>
<dbReference type="InterPro" id="IPR024301">
    <property type="entry name" value="Amidase_6"/>
</dbReference>
<feature type="domain" description="Putative amidase" evidence="3">
    <location>
        <begin position="231"/>
        <end position="389"/>
    </location>
</feature>
<feature type="region of interest" description="Disordered" evidence="1">
    <location>
        <begin position="41"/>
        <end position="61"/>
    </location>
</feature>
<evidence type="ECO:0000313" key="5">
    <source>
        <dbReference type="Proteomes" id="UP001169242"/>
    </source>
</evidence>
<evidence type="ECO:0000256" key="1">
    <source>
        <dbReference type="SAM" id="MobiDB-lite"/>
    </source>
</evidence>
<dbReference type="Gene3D" id="3.90.1720.10">
    <property type="entry name" value="endopeptidase domain like (from Nostoc punctiforme)"/>
    <property type="match status" value="1"/>
</dbReference>
<dbReference type="RefSeq" id="WP_271011980.1">
    <property type="nucleotide sequence ID" value="NZ_JAQIFT010000040.1"/>
</dbReference>
<dbReference type="Proteomes" id="UP001169242">
    <property type="component" value="Unassembled WGS sequence"/>
</dbReference>
<comment type="caution">
    <text evidence="4">The sequence shown here is derived from an EMBL/GenBank/DDBJ whole genome shotgun (WGS) entry which is preliminary data.</text>
</comment>
<keyword evidence="5" id="KW-1185">Reference proteome</keyword>
<dbReference type="PANTHER" id="PTHR40032:SF1">
    <property type="entry name" value="EXPORTED PROTEIN"/>
    <property type="match status" value="1"/>
</dbReference>
<feature type="chain" id="PRO_5041414453" evidence="2">
    <location>
        <begin position="25"/>
        <end position="393"/>
    </location>
</feature>
<dbReference type="PANTHER" id="PTHR40032">
    <property type="entry name" value="EXPORTED PROTEIN-RELATED"/>
    <property type="match status" value="1"/>
</dbReference>
<name>A0AA42DME0_9FIRM</name>
<protein>
    <submittedName>
        <fullName evidence="4">Amidase domain-containing protein</fullName>
    </submittedName>
</protein>
<reference evidence="4" key="1">
    <citation type="journal article" date="2023" name="Int. J. Syst. Evol. Microbiol.">
        <title>&lt;i&gt;Holtiella tumoricola&lt;/i&gt; gen. nov. sp. nov., isolated from a human clinical sample.</title>
        <authorList>
            <person name="Allen-Vercoe E."/>
            <person name="Daigneault M.C."/>
            <person name="Vancuren S.J."/>
            <person name="Cochrane K."/>
            <person name="O'Neal L.L."/>
            <person name="Sankaranarayanan K."/>
            <person name="Lawson P.A."/>
        </authorList>
    </citation>
    <scope>NUCLEOTIDE SEQUENCE</scope>
    <source>
        <strain evidence="4">CC70A</strain>
    </source>
</reference>
<sequence>MNSKIWALLTLLWVGASSVSQLYAEPINYSEDLPIEIELPSLKEETPEEEEATPQAPPTLSEEELTAKFKDLLEGIITKRNAYMLDANVEGLKSLYNTSIKTGLYAFENEEIKSEYLHKWADKQGVTFQDIHSTLHMRKVRDRGDGLYGMTCNISTEFSYSYNDDPDNITHFRLGTSHYIHLKEHGENYLIVKEWYTDPFADSLDITEEKSAEMKSYIADHKAPEYTPDERTQNAIDYAHKYCGIGDGEYLFKYNKNYLNCNPRGGDCANFASQILHEGGKFKKNNTWNYTNDGTKAWVNAQALKNYLVNSGRGSCIAKGSYKEVYKAAYQLRPGDIVAYEKKGRITHVSTVTGLDSKGYPLVTCHNTDRLLVPYDLGWSNKSITFHLIDVHY</sequence>
<feature type="signal peptide" evidence="2">
    <location>
        <begin position="1"/>
        <end position="24"/>
    </location>
</feature>
<evidence type="ECO:0000256" key="2">
    <source>
        <dbReference type="SAM" id="SignalP"/>
    </source>
</evidence>
<organism evidence="4 5">
    <name type="scientific">Holtiella tumoricola</name>
    <dbReference type="NCBI Taxonomy" id="3018743"/>
    <lineage>
        <taxon>Bacteria</taxon>
        <taxon>Bacillati</taxon>
        <taxon>Bacillota</taxon>
        <taxon>Clostridia</taxon>
        <taxon>Lachnospirales</taxon>
        <taxon>Cellulosilyticaceae</taxon>
        <taxon>Holtiella</taxon>
    </lineage>
</organism>
<accession>A0AA42DME0</accession>
<dbReference type="Pfam" id="PF12671">
    <property type="entry name" value="Amidase_6"/>
    <property type="match status" value="1"/>
</dbReference>
<keyword evidence="2" id="KW-0732">Signal</keyword>